<reference evidence="9 10" key="1">
    <citation type="submission" date="2023-07" db="EMBL/GenBank/DDBJ databases">
        <title>Genomic Encyclopedia of Type Strains, Phase IV (KMG-IV): sequencing the most valuable type-strain genomes for metagenomic binning, comparative biology and taxonomic classification.</title>
        <authorList>
            <person name="Goeker M."/>
        </authorList>
    </citation>
    <scope>NUCLEOTIDE SEQUENCE [LARGE SCALE GENOMIC DNA]</scope>
    <source>
        <strain evidence="9 10">DSM 17740</strain>
    </source>
</reference>
<feature type="domain" description="RsgI N-terminal anti-sigma" evidence="8">
    <location>
        <begin position="6"/>
        <end position="56"/>
    </location>
</feature>
<name>A0ABU0CU12_9BACI</name>
<dbReference type="Pfam" id="PF23750">
    <property type="entry name" value="RsgI_M"/>
    <property type="match status" value="1"/>
</dbReference>
<evidence type="ECO:0000256" key="1">
    <source>
        <dbReference type="ARBA" id="ARBA00004162"/>
    </source>
</evidence>
<comment type="subcellular location">
    <subcellularLocation>
        <location evidence="1">Cell membrane</location>
        <topology evidence="1">Single-pass membrane protein</topology>
    </subcellularLocation>
</comment>
<evidence type="ECO:0000256" key="5">
    <source>
        <dbReference type="ARBA" id="ARBA00023136"/>
    </source>
</evidence>
<feature type="compositionally biased region" description="Polar residues" evidence="6">
    <location>
        <begin position="317"/>
        <end position="338"/>
    </location>
</feature>
<keyword evidence="2" id="KW-1003">Cell membrane</keyword>
<proteinExistence type="predicted"/>
<dbReference type="Proteomes" id="UP001232445">
    <property type="component" value="Unassembled WGS sequence"/>
</dbReference>
<evidence type="ECO:0000256" key="6">
    <source>
        <dbReference type="SAM" id="MobiDB-lite"/>
    </source>
</evidence>
<feature type="region of interest" description="Disordered" evidence="6">
    <location>
        <begin position="255"/>
        <end position="407"/>
    </location>
</feature>
<evidence type="ECO:0000256" key="4">
    <source>
        <dbReference type="ARBA" id="ARBA00022989"/>
    </source>
</evidence>
<feature type="compositionally biased region" description="Basic and acidic residues" evidence="6">
    <location>
        <begin position="354"/>
        <end position="387"/>
    </location>
</feature>
<comment type="caution">
    <text evidence="9">The sequence shown here is derived from an EMBL/GenBank/DDBJ whole genome shotgun (WGS) entry which is preliminary data.</text>
</comment>
<feature type="transmembrane region" description="Helical" evidence="7">
    <location>
        <begin position="57"/>
        <end position="77"/>
    </location>
</feature>
<evidence type="ECO:0000256" key="3">
    <source>
        <dbReference type="ARBA" id="ARBA00022692"/>
    </source>
</evidence>
<protein>
    <recommendedName>
        <fullName evidence="8">RsgI N-terminal anti-sigma domain-containing protein</fullName>
    </recommendedName>
</protein>
<feature type="compositionally biased region" description="Basic and acidic residues" evidence="6">
    <location>
        <begin position="285"/>
        <end position="316"/>
    </location>
</feature>
<gene>
    <name evidence="9" type="ORF">J2S00_002705</name>
</gene>
<keyword evidence="3 7" id="KW-0812">Transmembrane</keyword>
<sequence>MNRKQIKGIVVKVTDTHTVILCEDGTFKNIHRATTDPVPLLGQPFSYTEKRRSSFRWIPLAAVVAVLLLAVVAYSLLPFGLHQPAYIVAVDINPSMEIYATQDLEVVDVHPLNDDAEQIVHELDWQGQSVLHMIQQVVEVSIEKRYLHAQEEALVTVSVINEQDETFSADDLDITSEIESIVKLLFEEHHLTGMVSVMEATPAIYEEAKQLNLSVNQYRVYEQLLAKGLVQHPDQIRDKSVAELIWMEKERYEKDVHNKDIQHQNQKRKNQQPPDKKSGQFPSRPDQDQIRPDVPAHDIRDKQESLPSGPKDRLKEQSPSPGQDNGSSRSPAPVQNQPPKAEPKNESSNQGKQENNRSDQREQRVQHVPEKPDKNDQSPPPKEPKEEMPDEGQDNNRPSTPELNKTE</sequence>
<dbReference type="InterPro" id="IPR055431">
    <property type="entry name" value="RsgI_M"/>
</dbReference>
<dbReference type="PROSITE" id="PS51849">
    <property type="entry name" value="RSGI_N"/>
    <property type="match status" value="1"/>
</dbReference>
<dbReference type="Pfam" id="PF12791">
    <property type="entry name" value="RsgI_N"/>
    <property type="match status" value="1"/>
</dbReference>
<evidence type="ECO:0000313" key="10">
    <source>
        <dbReference type="Proteomes" id="UP001232445"/>
    </source>
</evidence>
<feature type="compositionally biased region" description="Polar residues" evidence="6">
    <location>
        <begin position="395"/>
        <end position="407"/>
    </location>
</feature>
<keyword evidence="5 7" id="KW-0472">Membrane</keyword>
<keyword evidence="4 7" id="KW-1133">Transmembrane helix</keyword>
<accession>A0ABU0CU12</accession>
<dbReference type="EMBL" id="JAUSUQ010000010">
    <property type="protein sequence ID" value="MDQ0339910.1"/>
    <property type="molecule type" value="Genomic_DNA"/>
</dbReference>
<evidence type="ECO:0000256" key="2">
    <source>
        <dbReference type="ARBA" id="ARBA00022475"/>
    </source>
</evidence>
<evidence type="ECO:0000256" key="7">
    <source>
        <dbReference type="SAM" id="Phobius"/>
    </source>
</evidence>
<organism evidence="9 10">
    <name type="scientific">Caldalkalibacillus uzonensis</name>
    <dbReference type="NCBI Taxonomy" id="353224"/>
    <lineage>
        <taxon>Bacteria</taxon>
        <taxon>Bacillati</taxon>
        <taxon>Bacillota</taxon>
        <taxon>Bacilli</taxon>
        <taxon>Bacillales</taxon>
        <taxon>Bacillaceae</taxon>
        <taxon>Caldalkalibacillus</taxon>
    </lineage>
</organism>
<dbReference type="InterPro" id="IPR024449">
    <property type="entry name" value="Anti-sigma_RsgI_N"/>
</dbReference>
<keyword evidence="10" id="KW-1185">Reference proteome</keyword>
<evidence type="ECO:0000259" key="8">
    <source>
        <dbReference type="PROSITE" id="PS51849"/>
    </source>
</evidence>
<dbReference type="RefSeq" id="WP_307340626.1">
    <property type="nucleotide sequence ID" value="NZ_JAUSUQ010000010.1"/>
</dbReference>
<evidence type="ECO:0000313" key="9">
    <source>
        <dbReference type="EMBL" id="MDQ0339910.1"/>
    </source>
</evidence>